<dbReference type="Pfam" id="PF04773">
    <property type="entry name" value="FecR"/>
    <property type="match status" value="1"/>
</dbReference>
<dbReference type="PIRSF" id="PIRSF018266">
    <property type="entry name" value="FecR"/>
    <property type="match status" value="1"/>
</dbReference>
<dbReference type="PANTHER" id="PTHR30273:SF2">
    <property type="entry name" value="PROTEIN FECR"/>
    <property type="match status" value="1"/>
</dbReference>
<gene>
    <name evidence="5" type="ORF">EP13_03735</name>
</gene>
<dbReference type="eggNOG" id="COG3712">
    <property type="taxonomic scope" value="Bacteria"/>
</dbReference>
<dbReference type="GeneID" id="78254050"/>
<feature type="domain" description="FecR protein" evidence="2">
    <location>
        <begin position="114"/>
        <end position="204"/>
    </location>
</feature>
<dbReference type="Proteomes" id="UP000056090">
    <property type="component" value="Chromosome"/>
</dbReference>
<organism evidence="5 6">
    <name type="scientific">Alteromonas australica</name>
    <dbReference type="NCBI Taxonomy" id="589873"/>
    <lineage>
        <taxon>Bacteria</taxon>
        <taxon>Pseudomonadati</taxon>
        <taxon>Pseudomonadota</taxon>
        <taxon>Gammaproteobacteria</taxon>
        <taxon>Alteromonadales</taxon>
        <taxon>Alteromonadaceae</taxon>
        <taxon>Alteromonas/Salinimonas group</taxon>
        <taxon>Alteromonas</taxon>
    </lineage>
</organism>
<evidence type="ECO:0000259" key="3">
    <source>
        <dbReference type="Pfam" id="PF16220"/>
    </source>
</evidence>
<dbReference type="Pfam" id="PF16220">
    <property type="entry name" value="DUF4880"/>
    <property type="match status" value="1"/>
</dbReference>
<accession>A0A075NTI4</accession>
<dbReference type="GO" id="GO:0016989">
    <property type="term" value="F:sigma factor antagonist activity"/>
    <property type="evidence" value="ECO:0007669"/>
    <property type="project" value="TreeGrafter"/>
</dbReference>
<evidence type="ECO:0000256" key="1">
    <source>
        <dbReference type="SAM" id="Phobius"/>
    </source>
</evidence>
<dbReference type="RefSeq" id="WP_044056075.1">
    <property type="nucleotide sequence ID" value="NZ_CBCSKJ010000001.1"/>
</dbReference>
<dbReference type="EMBL" id="CP008849">
    <property type="protein sequence ID" value="AIF97879.1"/>
    <property type="molecule type" value="Genomic_DNA"/>
</dbReference>
<dbReference type="InterPro" id="IPR012373">
    <property type="entry name" value="Ferrdict_sens_TM"/>
</dbReference>
<dbReference type="Gene3D" id="3.55.50.30">
    <property type="match status" value="1"/>
</dbReference>
<dbReference type="AlphaFoldDB" id="A0A075NTI4"/>
<dbReference type="Pfam" id="PF16344">
    <property type="entry name" value="FecR_C"/>
    <property type="match status" value="1"/>
</dbReference>
<evidence type="ECO:0000313" key="6">
    <source>
        <dbReference type="Proteomes" id="UP000056090"/>
    </source>
</evidence>
<dbReference type="InterPro" id="IPR032508">
    <property type="entry name" value="FecR_C"/>
</dbReference>
<evidence type="ECO:0000259" key="4">
    <source>
        <dbReference type="Pfam" id="PF16344"/>
    </source>
</evidence>
<keyword evidence="1" id="KW-0812">Transmembrane</keyword>
<dbReference type="InterPro" id="IPR032623">
    <property type="entry name" value="FecR_N"/>
</dbReference>
<name>A0A075NTI4_9ALTE</name>
<reference evidence="5 6" key="1">
    <citation type="submission" date="2014-06" db="EMBL/GenBank/DDBJ databases">
        <title>Genomes of Alteromonas australica, a world apart.</title>
        <authorList>
            <person name="Gonzaga A."/>
            <person name="Lopez-Perez M."/>
            <person name="Rodriguez-Valera F."/>
        </authorList>
    </citation>
    <scope>NUCLEOTIDE SEQUENCE [LARGE SCALE GENOMIC DNA]</scope>
    <source>
        <strain evidence="5 6">H 17</strain>
    </source>
</reference>
<keyword evidence="1" id="KW-1133">Transmembrane helix</keyword>
<evidence type="ECO:0000259" key="2">
    <source>
        <dbReference type="Pfam" id="PF04773"/>
    </source>
</evidence>
<proteinExistence type="predicted"/>
<sequence length="329" mass="36328">MTSDANTQSKINQTASNYVVRLYSGELTAKEEQDILAWCNESERHQSAFDEAIKVWDAASALPMNIGWREKLEGRFYHIRYMAASIVVALFCLTLYLHHSLQGEPSVASPSQHYATAIGEVSNVGLSDGSTITLNTDTAVTVTFSAQARELWLLKGEAFFDIAKAPARPFLIHTGEKTIRVVGTKFNVKLSDSGFDIAVAEGIVAIEEATSRNAANPEVKPEPVLLEAGAMATFNHNNALIAKQNKDVVDKAQSWRSGYLRFDDERLDKIIESFNRYRTKKIVVDEEVSSLRISGVFKLSEGDAILTALEATLPIDVQKSEENITVVKK</sequence>
<feature type="transmembrane region" description="Helical" evidence="1">
    <location>
        <begin position="79"/>
        <end position="97"/>
    </location>
</feature>
<dbReference type="PANTHER" id="PTHR30273">
    <property type="entry name" value="PERIPLASMIC SIGNAL SENSOR AND SIGMA FACTOR ACTIVATOR FECR-RELATED"/>
    <property type="match status" value="1"/>
</dbReference>
<dbReference type="Gene3D" id="2.60.120.1440">
    <property type="match status" value="1"/>
</dbReference>
<keyword evidence="1" id="KW-0472">Membrane</keyword>
<feature type="domain" description="Protein FecR C-terminal" evidence="4">
    <location>
        <begin position="259"/>
        <end position="326"/>
    </location>
</feature>
<protein>
    <submittedName>
        <fullName evidence="5">Iron dicitrate transport regulator FecR</fullName>
    </submittedName>
</protein>
<feature type="domain" description="FecR N-terminal" evidence="3">
    <location>
        <begin position="14"/>
        <end position="52"/>
    </location>
</feature>
<dbReference type="InterPro" id="IPR006860">
    <property type="entry name" value="FecR"/>
</dbReference>
<keyword evidence="6" id="KW-1185">Reference proteome</keyword>
<evidence type="ECO:0000313" key="5">
    <source>
        <dbReference type="EMBL" id="AIF97879.1"/>
    </source>
</evidence>
<dbReference type="KEGG" id="aal:EP13_03735"/>